<proteinExistence type="predicted"/>
<sequence>YLITLKQSGERLDQMKITESLESLIPNKMGALIKRLGWISFNHGDAKGSNFFFDKHSLIVSDLDACKRRIFQITLDNKLSKDKKRISKSFENHPKIQSSLLKRFN</sequence>
<dbReference type="EMBL" id="UINC01131825">
    <property type="protein sequence ID" value="SVD13765.1"/>
    <property type="molecule type" value="Genomic_DNA"/>
</dbReference>
<feature type="non-terminal residue" evidence="1">
    <location>
        <position position="1"/>
    </location>
</feature>
<evidence type="ECO:0008006" key="2">
    <source>
        <dbReference type="Google" id="ProtNLM"/>
    </source>
</evidence>
<organism evidence="1">
    <name type="scientific">marine metagenome</name>
    <dbReference type="NCBI Taxonomy" id="408172"/>
    <lineage>
        <taxon>unclassified sequences</taxon>
        <taxon>metagenomes</taxon>
        <taxon>ecological metagenomes</taxon>
    </lineage>
</organism>
<reference evidence="1" key="1">
    <citation type="submission" date="2018-05" db="EMBL/GenBank/DDBJ databases">
        <authorList>
            <person name="Lanie J.A."/>
            <person name="Ng W.-L."/>
            <person name="Kazmierczak K.M."/>
            <person name="Andrzejewski T.M."/>
            <person name="Davidsen T.M."/>
            <person name="Wayne K.J."/>
            <person name="Tettelin H."/>
            <person name="Glass J.I."/>
            <person name="Rusch D."/>
            <person name="Podicherti R."/>
            <person name="Tsui H.-C.T."/>
            <person name="Winkler M.E."/>
        </authorList>
    </citation>
    <scope>NUCLEOTIDE SEQUENCE</scope>
</reference>
<dbReference type="AlphaFoldDB" id="A0A382SWB9"/>
<evidence type="ECO:0000313" key="1">
    <source>
        <dbReference type="EMBL" id="SVD13765.1"/>
    </source>
</evidence>
<accession>A0A382SWB9</accession>
<name>A0A382SWB9_9ZZZZ</name>
<gene>
    <name evidence="1" type="ORF">METZ01_LOCUS366619</name>
</gene>
<protein>
    <recommendedName>
        <fullName evidence="2">Aminoglycoside phosphotransferase domain-containing protein</fullName>
    </recommendedName>
</protein>